<gene>
    <name evidence="9" type="ORF">HF896_15390</name>
</gene>
<feature type="domain" description="Histidine kinase" evidence="8">
    <location>
        <begin position="510"/>
        <end position="731"/>
    </location>
</feature>
<dbReference type="GO" id="GO:0030295">
    <property type="term" value="F:protein kinase activator activity"/>
    <property type="evidence" value="ECO:0007669"/>
    <property type="project" value="TreeGrafter"/>
</dbReference>
<keyword evidence="5 9" id="KW-0418">Kinase</keyword>
<evidence type="ECO:0000313" key="10">
    <source>
        <dbReference type="Proteomes" id="UP000500755"/>
    </source>
</evidence>
<dbReference type="Pfam" id="PF13589">
    <property type="entry name" value="HATPase_c_3"/>
    <property type="match status" value="1"/>
</dbReference>
<accession>A0A858ZVI3</accession>
<keyword evidence="7" id="KW-0902">Two-component regulatory system</keyword>
<dbReference type="EC" id="2.7.13.3" evidence="2"/>
<reference evidence="9 10" key="1">
    <citation type="submission" date="2020-05" db="EMBL/GenBank/DDBJ databases">
        <title>Complete genome sequence of Alicycliphilus denitrificans DP3.</title>
        <authorList>
            <person name="Chen X."/>
        </authorList>
    </citation>
    <scope>NUCLEOTIDE SEQUENCE [LARGE SCALE GENOMIC DNA]</scope>
    <source>
        <strain evidence="9 10">DP3</strain>
    </source>
</reference>
<comment type="catalytic activity">
    <reaction evidence="1">
        <text>ATP + protein L-histidine = ADP + protein N-phospho-L-histidine.</text>
        <dbReference type="EC" id="2.7.13.3"/>
    </reaction>
</comment>
<dbReference type="SMART" id="SM00387">
    <property type="entry name" value="HATPase_c"/>
    <property type="match status" value="1"/>
</dbReference>
<dbReference type="SUPFAM" id="SSF55874">
    <property type="entry name" value="ATPase domain of HSP90 chaperone/DNA topoisomerase II/histidine kinase"/>
    <property type="match status" value="2"/>
</dbReference>
<evidence type="ECO:0000256" key="5">
    <source>
        <dbReference type="ARBA" id="ARBA00022777"/>
    </source>
</evidence>
<evidence type="ECO:0000259" key="8">
    <source>
        <dbReference type="PROSITE" id="PS50109"/>
    </source>
</evidence>
<dbReference type="GO" id="GO:0004673">
    <property type="term" value="F:protein histidine kinase activity"/>
    <property type="evidence" value="ECO:0007669"/>
    <property type="project" value="UniProtKB-EC"/>
</dbReference>
<dbReference type="EMBL" id="CP051298">
    <property type="protein sequence ID" value="QKD44905.1"/>
    <property type="molecule type" value="Genomic_DNA"/>
</dbReference>
<dbReference type="GO" id="GO:0007234">
    <property type="term" value="P:osmosensory signaling via phosphorelay pathway"/>
    <property type="evidence" value="ECO:0007669"/>
    <property type="project" value="TreeGrafter"/>
</dbReference>
<dbReference type="Proteomes" id="UP000500755">
    <property type="component" value="Chromosome"/>
</dbReference>
<sequence length="733" mass="80986">MPRLRPRARIVRTIGDQLISGPEAALIELVKNAFDADSPSVHIAIVPPEDGRWEGDAGLITVTDAGHGMSAADLVDKWFEPATSDKVERRLSPGGRTMLGAKGVGRFATARLGRLLHLRAAHKTSGRRLEVSEIDIDWGRFEQSKYLDEVEIDLATRPGGRGEVPGVELQIRALRDHWTRKQLEALVRELRRMVSPIATKEGDFRIYLDLSGFKQDVHGFDGPPLVSGALDLIESEDSGSRDPTEIRPLSIDHVFHYMVKGTFDAKGRFKGTFVNQRGDAKPQPIEIPASELTPEEAPCGKVGLRLNIYDREGDAIVELFEKLGLGSIGRLDARRVLDESIGIGIYRGGFRIRPYGDAETDWLELERMRVQNPSRKLGLNQVWGIVEIPDEKASGLVERSSREGLEHNGSFVRLKRLIADVLAHVESMRQDFRQSAGLSRKTSVDTDEVRSNASLRATSRVVASLPPRYREKVERAIKQDSAALKTSIDELETYQQALASRSALGLVVAQVLHDGRRFLSDISTRSKRLVDGAPRLEEQSAFGKHFRGSFGKEAGSISQSAGHLSRLFKSLDPVSGKKRGRPKAFNVQEVLSRCVALFGDAITDTAVDVVYDLPEQIAPVVGYESDLMAAVLNIIDNAVHWLGTSPTRPRRLLFSVSQSKRYVRVSISNNGPLIDERFHARMFSPGFSLKTEGSGIGLAIAREAMRASKGDVAFDAEADQTTFVIEMQRAPQK</sequence>
<dbReference type="InterPro" id="IPR036890">
    <property type="entry name" value="HATPase_C_sf"/>
</dbReference>
<name>A0A858ZVI3_9BURK</name>
<dbReference type="GO" id="GO:0000156">
    <property type="term" value="F:phosphorelay response regulator activity"/>
    <property type="evidence" value="ECO:0007669"/>
    <property type="project" value="TreeGrafter"/>
</dbReference>
<protein>
    <recommendedName>
        <fullName evidence="2">histidine kinase</fullName>
        <ecNumber evidence="2">2.7.13.3</ecNumber>
    </recommendedName>
</protein>
<keyword evidence="6" id="KW-0067">ATP-binding</keyword>
<dbReference type="PANTHER" id="PTHR42878:SF7">
    <property type="entry name" value="SENSOR HISTIDINE KINASE GLRK"/>
    <property type="match status" value="1"/>
</dbReference>
<evidence type="ECO:0000256" key="6">
    <source>
        <dbReference type="ARBA" id="ARBA00022840"/>
    </source>
</evidence>
<evidence type="ECO:0000256" key="7">
    <source>
        <dbReference type="ARBA" id="ARBA00023012"/>
    </source>
</evidence>
<proteinExistence type="predicted"/>
<keyword evidence="3" id="KW-0808">Transferase</keyword>
<evidence type="ECO:0000256" key="3">
    <source>
        <dbReference type="ARBA" id="ARBA00022679"/>
    </source>
</evidence>
<organism evidence="9 10">
    <name type="scientific">Alicycliphilus denitrificans</name>
    <dbReference type="NCBI Taxonomy" id="179636"/>
    <lineage>
        <taxon>Bacteria</taxon>
        <taxon>Pseudomonadati</taxon>
        <taxon>Pseudomonadota</taxon>
        <taxon>Betaproteobacteria</taxon>
        <taxon>Burkholderiales</taxon>
        <taxon>Comamonadaceae</taxon>
        <taxon>Alicycliphilus</taxon>
    </lineage>
</organism>
<dbReference type="InterPro" id="IPR050351">
    <property type="entry name" value="BphY/WalK/GraS-like"/>
</dbReference>
<evidence type="ECO:0000256" key="4">
    <source>
        <dbReference type="ARBA" id="ARBA00022741"/>
    </source>
</evidence>
<dbReference type="AlphaFoldDB" id="A0A858ZVI3"/>
<evidence type="ECO:0000256" key="2">
    <source>
        <dbReference type="ARBA" id="ARBA00012438"/>
    </source>
</evidence>
<dbReference type="InterPro" id="IPR005467">
    <property type="entry name" value="His_kinase_dom"/>
</dbReference>
<dbReference type="Pfam" id="PF02518">
    <property type="entry name" value="HATPase_c"/>
    <property type="match status" value="1"/>
</dbReference>
<dbReference type="Gene3D" id="3.30.565.10">
    <property type="entry name" value="Histidine kinase-like ATPase, C-terminal domain"/>
    <property type="match status" value="2"/>
</dbReference>
<keyword evidence="4" id="KW-0547">Nucleotide-binding</keyword>
<dbReference type="InterPro" id="IPR003594">
    <property type="entry name" value="HATPase_dom"/>
</dbReference>
<dbReference type="RefSeq" id="WP_168727994.1">
    <property type="nucleotide sequence ID" value="NZ_CP051298.1"/>
</dbReference>
<dbReference type="GO" id="GO:0005524">
    <property type="term" value="F:ATP binding"/>
    <property type="evidence" value="ECO:0007669"/>
    <property type="project" value="UniProtKB-KW"/>
</dbReference>
<evidence type="ECO:0000256" key="1">
    <source>
        <dbReference type="ARBA" id="ARBA00000085"/>
    </source>
</evidence>
<dbReference type="PROSITE" id="PS50109">
    <property type="entry name" value="HIS_KIN"/>
    <property type="match status" value="1"/>
</dbReference>
<dbReference type="PANTHER" id="PTHR42878">
    <property type="entry name" value="TWO-COMPONENT HISTIDINE KINASE"/>
    <property type="match status" value="1"/>
</dbReference>
<evidence type="ECO:0000313" key="9">
    <source>
        <dbReference type="EMBL" id="QKD44905.1"/>
    </source>
</evidence>